<protein>
    <submittedName>
        <fullName evidence="2">Uncharacterized protein</fullName>
    </submittedName>
</protein>
<gene>
    <name evidence="2" type="ORF">B0H17DRAFT_1215692</name>
</gene>
<organism evidence="2 3">
    <name type="scientific">Mycena rosella</name>
    <name type="common">Pink bonnet</name>
    <name type="synonym">Agaricus rosellus</name>
    <dbReference type="NCBI Taxonomy" id="1033263"/>
    <lineage>
        <taxon>Eukaryota</taxon>
        <taxon>Fungi</taxon>
        <taxon>Dikarya</taxon>
        <taxon>Basidiomycota</taxon>
        <taxon>Agaricomycotina</taxon>
        <taxon>Agaricomycetes</taxon>
        <taxon>Agaricomycetidae</taxon>
        <taxon>Agaricales</taxon>
        <taxon>Marasmiineae</taxon>
        <taxon>Mycenaceae</taxon>
        <taxon>Mycena</taxon>
    </lineage>
</organism>
<comment type="caution">
    <text evidence="2">The sequence shown here is derived from an EMBL/GenBank/DDBJ whole genome shotgun (WGS) entry which is preliminary data.</text>
</comment>
<feature type="compositionally biased region" description="Polar residues" evidence="1">
    <location>
        <begin position="19"/>
        <end position="31"/>
    </location>
</feature>
<dbReference type="EMBL" id="JARKIE010000383">
    <property type="protein sequence ID" value="KAJ7648147.1"/>
    <property type="molecule type" value="Genomic_DNA"/>
</dbReference>
<sequence>MSSRANSPPDDLDNVYAAMTQSSPVRPSAANTGDKRPRTPADDDQSDTEETPATITVSGSATNQNFKRLRGEQKAEVADWLNDPPTLREAKAFVQAFHLENLITKIIVSQPPWAVSSDLETNIYSYGASILLSTKLSAYKGSVPKQILYVCDISFPAPAAQLVPGNFEEASVRPSSGIEHNPANWRKVTRGVEEALTQLRAKFKKAIGGSLKEKTKDKTFFPNADRKDIYQLTQDIAQGTQCEVNILLCACVAFMHKSYIKDSTVGFWNTVDADLVKIRAKAGGDPKKVAKAFRHILQADRKEHGVDDYEIEDAVDTFQQDVDKIVEAGIAAQPGPAEGEGDDDE</sequence>
<reference evidence="2" key="1">
    <citation type="submission" date="2023-03" db="EMBL/GenBank/DDBJ databases">
        <title>Massive genome expansion in bonnet fungi (Mycena s.s.) driven by repeated elements and novel gene families across ecological guilds.</title>
        <authorList>
            <consortium name="Lawrence Berkeley National Laboratory"/>
            <person name="Harder C.B."/>
            <person name="Miyauchi S."/>
            <person name="Viragh M."/>
            <person name="Kuo A."/>
            <person name="Thoen E."/>
            <person name="Andreopoulos B."/>
            <person name="Lu D."/>
            <person name="Skrede I."/>
            <person name="Drula E."/>
            <person name="Henrissat B."/>
            <person name="Morin E."/>
            <person name="Kohler A."/>
            <person name="Barry K."/>
            <person name="LaButti K."/>
            <person name="Morin E."/>
            <person name="Salamov A."/>
            <person name="Lipzen A."/>
            <person name="Mereny Z."/>
            <person name="Hegedus B."/>
            <person name="Baldrian P."/>
            <person name="Stursova M."/>
            <person name="Weitz H."/>
            <person name="Taylor A."/>
            <person name="Grigoriev I.V."/>
            <person name="Nagy L.G."/>
            <person name="Martin F."/>
            <person name="Kauserud H."/>
        </authorList>
    </citation>
    <scope>NUCLEOTIDE SEQUENCE</scope>
    <source>
        <strain evidence="2">CBHHK067</strain>
    </source>
</reference>
<dbReference type="Proteomes" id="UP001221757">
    <property type="component" value="Unassembled WGS sequence"/>
</dbReference>
<proteinExistence type="predicted"/>
<name>A0AAD7CH96_MYCRO</name>
<evidence type="ECO:0000313" key="2">
    <source>
        <dbReference type="EMBL" id="KAJ7648147.1"/>
    </source>
</evidence>
<feature type="region of interest" description="Disordered" evidence="1">
    <location>
        <begin position="1"/>
        <end position="53"/>
    </location>
</feature>
<evidence type="ECO:0000256" key="1">
    <source>
        <dbReference type="SAM" id="MobiDB-lite"/>
    </source>
</evidence>
<evidence type="ECO:0000313" key="3">
    <source>
        <dbReference type="Proteomes" id="UP001221757"/>
    </source>
</evidence>
<accession>A0AAD7CH96</accession>
<dbReference type="AlphaFoldDB" id="A0AAD7CH96"/>
<keyword evidence="3" id="KW-1185">Reference proteome</keyword>